<dbReference type="EMBL" id="FXAG01000028">
    <property type="protein sequence ID" value="SMF52450.1"/>
    <property type="molecule type" value="Genomic_DNA"/>
</dbReference>
<dbReference type="STRING" id="1123014.SAMN02745746_03768"/>
<dbReference type="Proteomes" id="UP000192920">
    <property type="component" value="Unassembled WGS sequence"/>
</dbReference>
<gene>
    <name evidence="1" type="ORF">SAMN02745746_03768</name>
</gene>
<sequence>METKKTLPVGEPLPAATWHPIGKIKLGKPLPETPEWLLKQAVNDEQYANEK</sequence>
<accession>A0A1Y6C988</accession>
<evidence type="ECO:0000313" key="2">
    <source>
        <dbReference type="Proteomes" id="UP000192920"/>
    </source>
</evidence>
<evidence type="ECO:0000313" key="1">
    <source>
        <dbReference type="EMBL" id="SMF52450.1"/>
    </source>
</evidence>
<dbReference type="RefSeq" id="WP_159453053.1">
    <property type="nucleotide sequence ID" value="NZ_FXAG01000028.1"/>
</dbReference>
<protein>
    <submittedName>
        <fullName evidence="1">Uncharacterized protein</fullName>
    </submittedName>
</protein>
<keyword evidence="2" id="KW-1185">Reference proteome</keyword>
<dbReference type="AlphaFoldDB" id="A0A1Y6C988"/>
<name>A0A1Y6C988_9NEIS</name>
<reference evidence="2" key="1">
    <citation type="submission" date="2017-04" db="EMBL/GenBank/DDBJ databases">
        <authorList>
            <person name="Varghese N."/>
            <person name="Submissions S."/>
        </authorList>
    </citation>
    <scope>NUCLEOTIDE SEQUENCE [LARGE SCALE GENOMIC DNA]</scope>
    <source>
        <strain evidence="2">DSM 22618</strain>
    </source>
</reference>
<proteinExistence type="predicted"/>
<organism evidence="1 2">
    <name type="scientific">Pseudogulbenkiania subflava DSM 22618</name>
    <dbReference type="NCBI Taxonomy" id="1123014"/>
    <lineage>
        <taxon>Bacteria</taxon>
        <taxon>Pseudomonadati</taxon>
        <taxon>Pseudomonadota</taxon>
        <taxon>Betaproteobacteria</taxon>
        <taxon>Neisseriales</taxon>
        <taxon>Chromobacteriaceae</taxon>
        <taxon>Pseudogulbenkiania</taxon>
    </lineage>
</organism>